<dbReference type="Gene3D" id="1.10.1760.20">
    <property type="match status" value="1"/>
</dbReference>
<keyword evidence="5" id="KW-1185">Reference proteome</keyword>
<evidence type="ECO:0000313" key="4">
    <source>
        <dbReference type="EMBL" id="SIS75340.1"/>
    </source>
</evidence>
<dbReference type="GO" id="GO:0005886">
    <property type="term" value="C:plasma membrane"/>
    <property type="evidence" value="ECO:0007669"/>
    <property type="project" value="UniProtKB-SubCell"/>
</dbReference>
<name>A0A1N7LNE4_9RHOB</name>
<keyword evidence="3" id="KW-0812">Transmembrane</keyword>
<dbReference type="PANTHER" id="PTHR34295">
    <property type="entry name" value="BIOTIN TRANSPORTER BIOY"/>
    <property type="match status" value="1"/>
</dbReference>
<dbReference type="InterPro" id="IPR003784">
    <property type="entry name" value="BioY"/>
</dbReference>
<dbReference type="Proteomes" id="UP000186141">
    <property type="component" value="Unassembled WGS sequence"/>
</dbReference>
<dbReference type="RefSeq" id="WP_083701138.1">
    <property type="nucleotide sequence ID" value="NZ_BMEH01000002.1"/>
</dbReference>
<dbReference type="OrthoDB" id="9803495at2"/>
<comment type="subcellular location">
    <subcellularLocation>
        <location evidence="2">Cell membrane</location>
        <topology evidence="2">Multi-pass membrane protein</topology>
    </subcellularLocation>
</comment>
<accession>A0A1N7LNE4</accession>
<feature type="transmembrane region" description="Helical" evidence="3">
    <location>
        <begin position="45"/>
        <end position="61"/>
    </location>
</feature>
<organism evidence="4 5">
    <name type="scientific">Gemmobacter megaterium</name>
    <dbReference type="NCBI Taxonomy" id="1086013"/>
    <lineage>
        <taxon>Bacteria</taxon>
        <taxon>Pseudomonadati</taxon>
        <taxon>Pseudomonadota</taxon>
        <taxon>Alphaproteobacteria</taxon>
        <taxon>Rhodobacterales</taxon>
        <taxon>Paracoccaceae</taxon>
        <taxon>Gemmobacter</taxon>
    </lineage>
</organism>
<sequence>MSSFPRSEPQTLTQPAAMGRTLALVLAAAALIALGAKVQVPFWPVPMTLQTLAVLVIAAGLGPRLGVAAMGSYLAAGMAGLPVFAAAGAAGPAYMAGPTGGYLVGMLVAAGVTGWLAQGRGWAGQALAMLAGTAAVYVVGLSWLATFVPASKLIAAGLAPFVLGDAVKLALACMGLAGLRQWKARKA</sequence>
<protein>
    <recommendedName>
        <fullName evidence="2">Biotin transporter</fullName>
    </recommendedName>
</protein>
<evidence type="ECO:0000313" key="5">
    <source>
        <dbReference type="Proteomes" id="UP000186141"/>
    </source>
</evidence>
<evidence type="ECO:0000256" key="3">
    <source>
        <dbReference type="SAM" id="Phobius"/>
    </source>
</evidence>
<keyword evidence="2 3" id="KW-0472">Membrane</keyword>
<dbReference type="STRING" id="1086013.SAMN05421774_10249"/>
<dbReference type="Pfam" id="PF02632">
    <property type="entry name" value="BioY"/>
    <property type="match status" value="1"/>
</dbReference>
<evidence type="ECO:0000256" key="1">
    <source>
        <dbReference type="ARBA" id="ARBA00010692"/>
    </source>
</evidence>
<dbReference type="GO" id="GO:0015225">
    <property type="term" value="F:biotin transmembrane transporter activity"/>
    <property type="evidence" value="ECO:0007669"/>
    <property type="project" value="UniProtKB-UniRule"/>
</dbReference>
<feature type="transmembrane region" description="Helical" evidence="3">
    <location>
        <begin position="100"/>
        <end position="117"/>
    </location>
</feature>
<feature type="transmembrane region" description="Helical" evidence="3">
    <location>
        <begin position="126"/>
        <end position="148"/>
    </location>
</feature>
<dbReference type="PANTHER" id="PTHR34295:SF1">
    <property type="entry name" value="BIOTIN TRANSPORTER BIOY"/>
    <property type="match status" value="1"/>
</dbReference>
<gene>
    <name evidence="4" type="ORF">SAMN05421774_10249</name>
</gene>
<reference evidence="4 5" key="1">
    <citation type="submission" date="2017-01" db="EMBL/GenBank/DDBJ databases">
        <authorList>
            <person name="Mah S.A."/>
            <person name="Swanson W.J."/>
            <person name="Moy G.W."/>
            <person name="Vacquier V.D."/>
        </authorList>
    </citation>
    <scope>NUCLEOTIDE SEQUENCE [LARGE SCALE GENOMIC DNA]</scope>
    <source>
        <strain evidence="4 5">DSM 26375</strain>
    </source>
</reference>
<evidence type="ECO:0000256" key="2">
    <source>
        <dbReference type="PIRNR" id="PIRNR016661"/>
    </source>
</evidence>
<keyword evidence="3" id="KW-1133">Transmembrane helix</keyword>
<proteinExistence type="inferred from homology"/>
<feature type="transmembrane region" description="Helical" evidence="3">
    <location>
        <begin position="154"/>
        <end position="179"/>
    </location>
</feature>
<feature type="transmembrane region" description="Helical" evidence="3">
    <location>
        <begin position="73"/>
        <end position="94"/>
    </location>
</feature>
<dbReference type="AlphaFoldDB" id="A0A1N7LNE4"/>
<dbReference type="EMBL" id="FTOT01000002">
    <property type="protein sequence ID" value="SIS75340.1"/>
    <property type="molecule type" value="Genomic_DNA"/>
</dbReference>
<keyword evidence="2" id="KW-0813">Transport</keyword>
<dbReference type="PIRSF" id="PIRSF016661">
    <property type="entry name" value="BioY"/>
    <property type="match status" value="1"/>
</dbReference>
<comment type="similarity">
    <text evidence="1 2">Belongs to the BioY family.</text>
</comment>
<keyword evidence="2" id="KW-1003">Cell membrane</keyword>